<feature type="compositionally biased region" description="Acidic residues" evidence="1">
    <location>
        <begin position="253"/>
        <end position="264"/>
    </location>
</feature>
<sequence length="277" mass="28470">MKLIKPVLTATALMTLAATPLLAQAPGQPPAPPAPHMERMMKHHGPVAKLTVTGEGRATAEPDMAMINVGVSTRGKTAGEAMAENATRQKAVIDALKAQGVEDRDIQTSGLNLSPEMSYSQDGKPPVLTGYAAQNMVTIRVRKLDGLGATLDALVETGANEINSISFTREDMSEGEDEARADAIASARHRAEVMAKAAGMRLGPLMALSDSAVSNGPVPMMAMASRAGDATPIAAGELTLSATVNATYALLPEGEDAPEGEAPEAEAPAAPDAPAGN</sequence>
<protein>
    <recommendedName>
        <fullName evidence="5">SIMPL domain-containing protein</fullName>
    </recommendedName>
</protein>
<dbReference type="PANTHER" id="PTHR34387">
    <property type="entry name" value="SLR1258 PROTEIN"/>
    <property type="match status" value="1"/>
</dbReference>
<dbReference type="Proteomes" id="UP000316225">
    <property type="component" value="Unassembled WGS sequence"/>
</dbReference>
<evidence type="ECO:0000256" key="2">
    <source>
        <dbReference type="SAM" id="SignalP"/>
    </source>
</evidence>
<dbReference type="AlphaFoldDB" id="A0A562NB59"/>
<evidence type="ECO:0008006" key="5">
    <source>
        <dbReference type="Google" id="ProtNLM"/>
    </source>
</evidence>
<comment type="caution">
    <text evidence="3">The sequence shown here is derived from an EMBL/GenBank/DDBJ whole genome shotgun (WGS) entry which is preliminary data.</text>
</comment>
<organism evidence="3 4">
    <name type="scientific">Paracoccus sulfuroxidans</name>
    <dbReference type="NCBI Taxonomy" id="384678"/>
    <lineage>
        <taxon>Bacteria</taxon>
        <taxon>Pseudomonadati</taxon>
        <taxon>Pseudomonadota</taxon>
        <taxon>Alphaproteobacteria</taxon>
        <taxon>Rhodobacterales</taxon>
        <taxon>Paracoccaceae</taxon>
        <taxon>Paracoccus</taxon>
    </lineage>
</organism>
<dbReference type="Gene3D" id="3.30.110.170">
    <property type="entry name" value="Protein of unknown function (DUF541), domain 1"/>
    <property type="match status" value="1"/>
</dbReference>
<feature type="signal peptide" evidence="2">
    <location>
        <begin position="1"/>
        <end position="23"/>
    </location>
</feature>
<evidence type="ECO:0000313" key="3">
    <source>
        <dbReference type="EMBL" id="TWI29399.1"/>
    </source>
</evidence>
<name>A0A562NB59_9RHOB</name>
<dbReference type="InterPro" id="IPR052022">
    <property type="entry name" value="26kDa_periplasmic_antigen"/>
</dbReference>
<reference evidence="3 4" key="1">
    <citation type="journal article" date="2015" name="Stand. Genomic Sci.">
        <title>Genomic Encyclopedia of Bacterial and Archaeal Type Strains, Phase III: the genomes of soil and plant-associated and newly described type strains.</title>
        <authorList>
            <person name="Whitman W.B."/>
            <person name="Woyke T."/>
            <person name="Klenk H.P."/>
            <person name="Zhou Y."/>
            <person name="Lilburn T.G."/>
            <person name="Beck B.J."/>
            <person name="De Vos P."/>
            <person name="Vandamme P."/>
            <person name="Eisen J.A."/>
            <person name="Garrity G."/>
            <person name="Hugenholtz P."/>
            <person name="Kyrpides N.C."/>
        </authorList>
    </citation>
    <scope>NUCLEOTIDE SEQUENCE [LARGE SCALE GENOMIC DNA]</scope>
    <source>
        <strain evidence="3 4">CGMCC 1.5364</strain>
    </source>
</reference>
<gene>
    <name evidence="3" type="ORF">IQ24_03607</name>
</gene>
<accession>A0A562NB59</accession>
<dbReference type="EMBL" id="VLKU01000014">
    <property type="protein sequence ID" value="TWI29399.1"/>
    <property type="molecule type" value="Genomic_DNA"/>
</dbReference>
<dbReference type="Gene3D" id="3.30.70.2970">
    <property type="entry name" value="Protein of unknown function (DUF541), domain 2"/>
    <property type="match status" value="1"/>
</dbReference>
<dbReference type="Pfam" id="PF04402">
    <property type="entry name" value="SIMPL"/>
    <property type="match status" value="1"/>
</dbReference>
<keyword evidence="4" id="KW-1185">Reference proteome</keyword>
<dbReference type="OrthoDB" id="9813144at2"/>
<feature type="compositionally biased region" description="Low complexity" evidence="1">
    <location>
        <begin position="265"/>
        <end position="277"/>
    </location>
</feature>
<evidence type="ECO:0000256" key="1">
    <source>
        <dbReference type="SAM" id="MobiDB-lite"/>
    </source>
</evidence>
<dbReference type="GO" id="GO:0006974">
    <property type="term" value="P:DNA damage response"/>
    <property type="evidence" value="ECO:0007669"/>
    <property type="project" value="TreeGrafter"/>
</dbReference>
<feature type="chain" id="PRO_5021805136" description="SIMPL domain-containing protein" evidence="2">
    <location>
        <begin position="24"/>
        <end position="277"/>
    </location>
</feature>
<feature type="region of interest" description="Disordered" evidence="1">
    <location>
        <begin position="249"/>
        <end position="277"/>
    </location>
</feature>
<dbReference type="InterPro" id="IPR007497">
    <property type="entry name" value="SIMPL/DUF541"/>
</dbReference>
<dbReference type="PANTHER" id="PTHR34387:SF1">
    <property type="entry name" value="PERIPLASMIC IMMUNOGENIC PROTEIN"/>
    <property type="match status" value="1"/>
</dbReference>
<keyword evidence="2" id="KW-0732">Signal</keyword>
<evidence type="ECO:0000313" key="4">
    <source>
        <dbReference type="Proteomes" id="UP000316225"/>
    </source>
</evidence>
<proteinExistence type="predicted"/>
<dbReference type="RefSeq" id="WP_145399665.1">
    <property type="nucleotide sequence ID" value="NZ_VLKU01000014.1"/>
</dbReference>